<feature type="DNA-binding region" description="H-T-H motif" evidence="4">
    <location>
        <begin position="41"/>
        <end position="60"/>
    </location>
</feature>
<dbReference type="InterPro" id="IPR009057">
    <property type="entry name" value="Homeodomain-like_sf"/>
</dbReference>
<evidence type="ECO:0000259" key="5">
    <source>
        <dbReference type="PROSITE" id="PS50977"/>
    </source>
</evidence>
<keyword evidence="7" id="KW-1185">Reference proteome</keyword>
<dbReference type="Pfam" id="PF00440">
    <property type="entry name" value="TetR_N"/>
    <property type="match status" value="1"/>
</dbReference>
<accession>A0A1H8WJC3</accession>
<dbReference type="SUPFAM" id="SSF46689">
    <property type="entry name" value="Homeodomain-like"/>
    <property type="match status" value="1"/>
</dbReference>
<keyword evidence="3" id="KW-0804">Transcription</keyword>
<organism evidence="6 7">
    <name type="scientific">Trujillonella endophytica</name>
    <dbReference type="NCBI Taxonomy" id="673521"/>
    <lineage>
        <taxon>Bacteria</taxon>
        <taxon>Bacillati</taxon>
        <taxon>Actinomycetota</taxon>
        <taxon>Actinomycetes</taxon>
        <taxon>Geodermatophilales</taxon>
        <taxon>Geodermatophilaceae</taxon>
        <taxon>Trujillonella</taxon>
    </lineage>
</organism>
<evidence type="ECO:0000256" key="3">
    <source>
        <dbReference type="ARBA" id="ARBA00023163"/>
    </source>
</evidence>
<evidence type="ECO:0000256" key="1">
    <source>
        <dbReference type="ARBA" id="ARBA00023015"/>
    </source>
</evidence>
<dbReference type="Proteomes" id="UP000198960">
    <property type="component" value="Unassembled WGS sequence"/>
</dbReference>
<keyword evidence="1" id="KW-0805">Transcription regulation</keyword>
<name>A0A1H8WJC3_9ACTN</name>
<gene>
    <name evidence="6" type="ORF">SAMN05660991_04459</name>
</gene>
<dbReference type="AlphaFoldDB" id="A0A1H8WJC3"/>
<dbReference type="InterPro" id="IPR050109">
    <property type="entry name" value="HTH-type_TetR-like_transc_reg"/>
</dbReference>
<dbReference type="PANTHER" id="PTHR30055">
    <property type="entry name" value="HTH-TYPE TRANSCRIPTIONAL REGULATOR RUTR"/>
    <property type="match status" value="1"/>
</dbReference>
<evidence type="ECO:0000313" key="6">
    <source>
        <dbReference type="EMBL" id="SEP27765.1"/>
    </source>
</evidence>
<evidence type="ECO:0000256" key="2">
    <source>
        <dbReference type="ARBA" id="ARBA00023125"/>
    </source>
</evidence>
<proteinExistence type="predicted"/>
<evidence type="ECO:0000256" key="4">
    <source>
        <dbReference type="PROSITE-ProRule" id="PRU00335"/>
    </source>
</evidence>
<keyword evidence="2 4" id="KW-0238">DNA-binding</keyword>
<sequence>MTEGKRVYRSTLRTEQARHTRVAVLDAAGRCFLERGYAATTMKDVAAAAGVSVPTVFAQGGKAALLLACVDRALVGDDEDAPLLARELFVQLAEAPDKAGKLAALQAIAIDRGPATTPMLRAFEAAAAADPELAAAWTEYEGRRYADMRAIAGMLAPWLRPGLDADAAADIAWATFGLETAERLLRDRGWSAPRYAEWFADAVDRLLLR</sequence>
<dbReference type="OrthoDB" id="4823039at2"/>
<dbReference type="GO" id="GO:0003700">
    <property type="term" value="F:DNA-binding transcription factor activity"/>
    <property type="evidence" value="ECO:0007669"/>
    <property type="project" value="TreeGrafter"/>
</dbReference>
<dbReference type="InterPro" id="IPR001647">
    <property type="entry name" value="HTH_TetR"/>
</dbReference>
<protein>
    <submittedName>
        <fullName evidence="6">Transcriptional regulator, TetR family</fullName>
    </submittedName>
</protein>
<dbReference type="PROSITE" id="PS50977">
    <property type="entry name" value="HTH_TETR_2"/>
    <property type="match status" value="1"/>
</dbReference>
<feature type="domain" description="HTH tetR-type" evidence="5">
    <location>
        <begin position="18"/>
        <end position="78"/>
    </location>
</feature>
<reference evidence="7" key="1">
    <citation type="submission" date="2016-10" db="EMBL/GenBank/DDBJ databases">
        <authorList>
            <person name="Varghese N."/>
            <person name="Submissions S."/>
        </authorList>
    </citation>
    <scope>NUCLEOTIDE SEQUENCE [LARGE SCALE GENOMIC DNA]</scope>
    <source>
        <strain evidence="7">DSM 45413</strain>
    </source>
</reference>
<dbReference type="PANTHER" id="PTHR30055:SF234">
    <property type="entry name" value="HTH-TYPE TRANSCRIPTIONAL REGULATOR BETI"/>
    <property type="match status" value="1"/>
</dbReference>
<dbReference type="STRING" id="673521.SAMN05660991_04459"/>
<dbReference type="Gene3D" id="1.10.357.10">
    <property type="entry name" value="Tetracycline Repressor, domain 2"/>
    <property type="match status" value="1"/>
</dbReference>
<evidence type="ECO:0000313" key="7">
    <source>
        <dbReference type="Proteomes" id="UP000198960"/>
    </source>
</evidence>
<dbReference type="GO" id="GO:0000976">
    <property type="term" value="F:transcription cis-regulatory region binding"/>
    <property type="evidence" value="ECO:0007669"/>
    <property type="project" value="TreeGrafter"/>
</dbReference>
<dbReference type="EMBL" id="FOEE01000021">
    <property type="protein sequence ID" value="SEP27765.1"/>
    <property type="molecule type" value="Genomic_DNA"/>
</dbReference>